<reference evidence="1" key="1">
    <citation type="journal article" date="2014" name="Microbiology">
        <title>A 2,4-dichlorophenoxyacetic acid degradation plasmid pM7012 discloses distribution of an unclassified megaplasmid group across bacterial species.</title>
        <authorList>
            <person name="Sakai Y."/>
            <person name="Ogawa N."/>
            <person name="Shimomura Y."/>
            <person name="Fujii T."/>
        </authorList>
    </citation>
    <scope>NUCLEOTIDE SEQUENCE</scope>
    <source>
        <strain evidence="1">M701</strain>
    </source>
</reference>
<keyword evidence="1" id="KW-0614">Plasmid</keyword>
<name>V5YP12_9BURK</name>
<protein>
    <submittedName>
        <fullName evidence="1">Uncharacterized protein</fullName>
    </submittedName>
</protein>
<dbReference type="EMBL" id="AB853026">
    <property type="protein sequence ID" value="BAO18989.1"/>
    <property type="molecule type" value="Genomic_DNA"/>
</dbReference>
<proteinExistence type="predicted"/>
<organism evidence="1">
    <name type="scientific">Burkholderia sp. M701</name>
    <dbReference type="NCBI Taxonomy" id="326454"/>
    <lineage>
        <taxon>Bacteria</taxon>
        <taxon>Pseudomonadati</taxon>
        <taxon>Pseudomonadota</taxon>
        <taxon>Betaproteobacteria</taxon>
        <taxon>Burkholderiales</taxon>
        <taxon>Burkholderiaceae</taxon>
        <taxon>Burkholderia</taxon>
    </lineage>
</organism>
<evidence type="ECO:0000313" key="1">
    <source>
        <dbReference type="EMBL" id="BAO18989.1"/>
    </source>
</evidence>
<accession>V5YP12</accession>
<sequence length="132" mass="14522">MDIEKAQQMMATAVKATLECGQYQAAKTIMTQALVAGKSESATCLIFGRSESVLDAIAERVNVAPTQGRLDTTKTSVMTPEQREQLELIARSNPAFIVMHLKERTVFDAALVQKMFELAKDRARDLLAAHPL</sequence>
<dbReference type="RefSeq" id="WP_023842532.1">
    <property type="nucleotide sequence ID" value="NC_022995.1"/>
</dbReference>
<dbReference type="AlphaFoldDB" id="V5YP12"/>
<geneLocation type="plasmid" evidence="1">
    <name>pM7012</name>
</geneLocation>
<reference evidence="1" key="2">
    <citation type="submission" date="2024-06" db="EMBL/GenBank/DDBJ databases">
        <authorList>
            <person name="Sakai Y."/>
            <person name="Fujii T."/>
        </authorList>
    </citation>
    <scope>NUCLEOTIDE SEQUENCE</scope>
    <source>
        <strain evidence="1">M701</strain>
        <plasmid evidence="1">pM7012</plasmid>
    </source>
</reference>